<dbReference type="RefSeq" id="WP_117390918.1">
    <property type="nucleotide sequence ID" value="NZ_QWDC01000001.1"/>
</dbReference>
<dbReference type="Proteomes" id="UP000264217">
    <property type="component" value="Unassembled WGS sequence"/>
</dbReference>
<organism evidence="1 2">
    <name type="scientific">Mucilaginibacter conchicola</name>
    <dbReference type="NCBI Taxonomy" id="2303333"/>
    <lineage>
        <taxon>Bacteria</taxon>
        <taxon>Pseudomonadati</taxon>
        <taxon>Bacteroidota</taxon>
        <taxon>Sphingobacteriia</taxon>
        <taxon>Sphingobacteriales</taxon>
        <taxon>Sphingobacteriaceae</taxon>
        <taxon>Mucilaginibacter</taxon>
    </lineage>
</organism>
<protein>
    <recommendedName>
        <fullName evidence="3">Addiction module protein</fullName>
    </recommendedName>
</protein>
<accession>A0A372NZQ9</accession>
<name>A0A372NZQ9_9SPHI</name>
<dbReference type="OrthoDB" id="965682at2"/>
<evidence type="ECO:0000313" key="2">
    <source>
        <dbReference type="Proteomes" id="UP000264217"/>
    </source>
</evidence>
<keyword evidence="2" id="KW-1185">Reference proteome</keyword>
<sequence length="73" mass="8406">MVTINFSIDQLLEAVKHLTKVEKERLKVALTDDDFALSEEQKEIILQRQKDYSAGIMKAYSLTEAKAKLNYTE</sequence>
<evidence type="ECO:0008006" key="3">
    <source>
        <dbReference type="Google" id="ProtNLM"/>
    </source>
</evidence>
<gene>
    <name evidence="1" type="ORF">D0C36_07445</name>
</gene>
<reference evidence="1 2" key="1">
    <citation type="submission" date="2018-08" db="EMBL/GenBank/DDBJ databases">
        <title>Mucilaginibacter sp. MYSH2.</title>
        <authorList>
            <person name="Seo T."/>
        </authorList>
    </citation>
    <scope>NUCLEOTIDE SEQUENCE [LARGE SCALE GENOMIC DNA]</scope>
    <source>
        <strain evidence="1 2">MYSH2</strain>
    </source>
</reference>
<evidence type="ECO:0000313" key="1">
    <source>
        <dbReference type="EMBL" id="RFZ95354.1"/>
    </source>
</evidence>
<proteinExistence type="predicted"/>
<comment type="caution">
    <text evidence="1">The sequence shown here is derived from an EMBL/GenBank/DDBJ whole genome shotgun (WGS) entry which is preliminary data.</text>
</comment>
<dbReference type="EMBL" id="QWDC01000001">
    <property type="protein sequence ID" value="RFZ95354.1"/>
    <property type="molecule type" value="Genomic_DNA"/>
</dbReference>
<dbReference type="AlphaFoldDB" id="A0A372NZQ9"/>